<evidence type="ECO:0000313" key="1">
    <source>
        <dbReference type="EMBL" id="CAB4969478.1"/>
    </source>
</evidence>
<gene>
    <name evidence="1" type="ORF">UFOPK3772_03230</name>
</gene>
<organism evidence="1">
    <name type="scientific">freshwater metagenome</name>
    <dbReference type="NCBI Taxonomy" id="449393"/>
    <lineage>
        <taxon>unclassified sequences</taxon>
        <taxon>metagenomes</taxon>
        <taxon>ecological metagenomes</taxon>
    </lineage>
</organism>
<sequence length="142" mass="14661">MPVGKGAWLMSSSAKRIVTGSALVGALLVLAVPATASAMTASAVARSTCTQGSNAMLTLSHDDGHVEGEIELHTGKAGQPWTVRLYSDGVREWTVTRSTSSEDGGGTLSVSRLLTHHAGVDAIKATAVNKMTGERCVVRATL</sequence>
<proteinExistence type="predicted"/>
<protein>
    <submittedName>
        <fullName evidence="1">Unannotated protein</fullName>
    </submittedName>
</protein>
<dbReference type="EMBL" id="CAFBNE010000174">
    <property type="protein sequence ID" value="CAB4969478.1"/>
    <property type="molecule type" value="Genomic_DNA"/>
</dbReference>
<dbReference type="AlphaFoldDB" id="A0A6J7LML9"/>
<name>A0A6J7LML9_9ZZZZ</name>
<reference evidence="1" key="1">
    <citation type="submission" date="2020-05" db="EMBL/GenBank/DDBJ databases">
        <authorList>
            <person name="Chiriac C."/>
            <person name="Salcher M."/>
            <person name="Ghai R."/>
            <person name="Kavagutti S V."/>
        </authorList>
    </citation>
    <scope>NUCLEOTIDE SEQUENCE</scope>
</reference>
<accession>A0A6J7LML9</accession>